<keyword evidence="5" id="KW-0436">Ligase</keyword>
<dbReference type="InterPro" id="IPR025110">
    <property type="entry name" value="AMP-bd_C"/>
</dbReference>
<name>A0A5P1UX31_9GAMM</name>
<evidence type="ECO:0000256" key="12">
    <source>
        <dbReference type="ARBA" id="ARBA00026121"/>
    </source>
</evidence>
<evidence type="ECO:0000256" key="10">
    <source>
        <dbReference type="ARBA" id="ARBA00023098"/>
    </source>
</evidence>
<evidence type="ECO:0000256" key="1">
    <source>
        <dbReference type="ARBA" id="ARBA00001946"/>
    </source>
</evidence>
<evidence type="ECO:0000256" key="3">
    <source>
        <dbReference type="ARBA" id="ARBA00005005"/>
    </source>
</evidence>
<dbReference type="GO" id="GO:0016020">
    <property type="term" value="C:membrane"/>
    <property type="evidence" value="ECO:0007669"/>
    <property type="project" value="UniProtKB-SubCell"/>
</dbReference>
<dbReference type="CDD" id="cd05936">
    <property type="entry name" value="FC-FACS_FadD_like"/>
    <property type="match status" value="1"/>
</dbReference>
<dbReference type="AlphaFoldDB" id="A0A5P1UX31"/>
<keyword evidence="11" id="KW-0472">Membrane</keyword>
<dbReference type="KEGG" id="asue:F2A31_09860"/>
<keyword evidence="9" id="KW-0460">Magnesium</keyword>
<dbReference type="FunFam" id="3.30.300.30:FF:000006">
    <property type="entry name" value="Long-chain-fatty-acid--CoA ligase FadD"/>
    <property type="match status" value="1"/>
</dbReference>
<gene>
    <name evidence="17" type="ORF">F2A31_09860</name>
</gene>
<dbReference type="InterPro" id="IPR000873">
    <property type="entry name" value="AMP-dep_synth/lig_dom"/>
</dbReference>
<evidence type="ECO:0000256" key="5">
    <source>
        <dbReference type="ARBA" id="ARBA00022598"/>
    </source>
</evidence>
<keyword evidence="18" id="KW-1185">Reference proteome</keyword>
<dbReference type="Proteomes" id="UP000325177">
    <property type="component" value="Chromosome"/>
</dbReference>
<comment type="cofactor">
    <cofactor evidence="1">
        <name>Mg(2+)</name>
        <dbReference type="ChEBI" id="CHEBI:18420"/>
    </cofactor>
</comment>
<feature type="domain" description="AMP-dependent synthetase/ligase" evidence="15">
    <location>
        <begin position="34"/>
        <end position="414"/>
    </location>
</feature>
<evidence type="ECO:0000256" key="4">
    <source>
        <dbReference type="ARBA" id="ARBA00006432"/>
    </source>
</evidence>
<dbReference type="RefSeq" id="WP_150027757.1">
    <property type="nucleotide sequence ID" value="NZ_CP043909.1"/>
</dbReference>
<evidence type="ECO:0000313" key="17">
    <source>
        <dbReference type="EMBL" id="QER41144.1"/>
    </source>
</evidence>
<evidence type="ECO:0000256" key="7">
    <source>
        <dbReference type="ARBA" id="ARBA00022832"/>
    </source>
</evidence>
<evidence type="ECO:0000256" key="2">
    <source>
        <dbReference type="ARBA" id="ARBA00004170"/>
    </source>
</evidence>
<dbReference type="EC" id="6.2.1.3" evidence="12"/>
<dbReference type="SUPFAM" id="SSF56801">
    <property type="entry name" value="Acetyl-CoA synthetase-like"/>
    <property type="match status" value="1"/>
</dbReference>
<evidence type="ECO:0000256" key="9">
    <source>
        <dbReference type="ARBA" id="ARBA00022842"/>
    </source>
</evidence>
<dbReference type="GO" id="GO:0004467">
    <property type="term" value="F:long-chain fatty acid-CoA ligase activity"/>
    <property type="evidence" value="ECO:0007669"/>
    <property type="project" value="UniProtKB-EC"/>
</dbReference>
<organism evidence="17 18">
    <name type="scientific">Acinetobacter suaedae</name>
    <dbReference type="NCBI Taxonomy" id="2609668"/>
    <lineage>
        <taxon>Bacteria</taxon>
        <taxon>Pseudomonadati</taxon>
        <taxon>Pseudomonadota</taxon>
        <taxon>Gammaproteobacteria</taxon>
        <taxon>Moraxellales</taxon>
        <taxon>Moraxellaceae</taxon>
        <taxon>Acinetobacter</taxon>
    </lineage>
</organism>
<dbReference type="Gene3D" id="2.30.38.10">
    <property type="entry name" value="Luciferase, Domain 3"/>
    <property type="match status" value="1"/>
</dbReference>
<evidence type="ECO:0000256" key="11">
    <source>
        <dbReference type="ARBA" id="ARBA00023136"/>
    </source>
</evidence>
<comment type="similarity">
    <text evidence="4">Belongs to the ATP-dependent AMP-binding enzyme family.</text>
</comment>
<evidence type="ECO:0000256" key="13">
    <source>
        <dbReference type="ARBA" id="ARBA00039545"/>
    </source>
</evidence>
<keyword evidence="10" id="KW-0443">Lipid metabolism</keyword>
<evidence type="ECO:0000259" key="15">
    <source>
        <dbReference type="Pfam" id="PF00501"/>
    </source>
</evidence>
<feature type="domain" description="AMP-binding enzyme C-terminal" evidence="16">
    <location>
        <begin position="465"/>
        <end position="539"/>
    </location>
</feature>
<reference evidence="17 18" key="1">
    <citation type="submission" date="2019-09" db="EMBL/GenBank/DDBJ databases">
        <title>Acinetobacter sp. C16S1 isolated from saline soil.</title>
        <authorList>
            <person name="Xu L."/>
            <person name="Sun J.-Q."/>
        </authorList>
    </citation>
    <scope>NUCLEOTIDE SEQUENCE [LARGE SCALE GENOMIC DNA]</scope>
    <source>
        <strain evidence="17 18">C16S1</strain>
    </source>
</reference>
<comment type="pathway">
    <text evidence="3">Lipid metabolism; fatty acid beta-oxidation.</text>
</comment>
<protein>
    <recommendedName>
        <fullName evidence="13">Long-chain-fatty-acid--CoA ligase</fullName>
        <ecNumber evidence="12">6.2.1.3</ecNumber>
    </recommendedName>
    <alternativeName>
        <fullName evidence="14">Long-chain acyl-CoA synthetase</fullName>
    </alternativeName>
</protein>
<evidence type="ECO:0000256" key="8">
    <source>
        <dbReference type="ARBA" id="ARBA00022840"/>
    </source>
</evidence>
<evidence type="ECO:0000256" key="6">
    <source>
        <dbReference type="ARBA" id="ARBA00022741"/>
    </source>
</evidence>
<dbReference type="PANTHER" id="PTHR43767">
    <property type="entry name" value="LONG-CHAIN-FATTY-ACID--COA LIGASE"/>
    <property type="match status" value="1"/>
</dbReference>
<evidence type="ECO:0000256" key="14">
    <source>
        <dbReference type="ARBA" id="ARBA00042773"/>
    </source>
</evidence>
<sequence>MVNKIWVNEYQKWDISTDIQFPQEASSLLDFWDKSFAKFQHRDAFIFKDQRFTFAEVEYYSRQLAAFLQNLGLPQGSRIAVMLPNIIQYPLLALAIVRAGLILVNVNPLYTARELKHQLNDAGATVLILLDGLLPVYKSIHEDVDVKYVITTAPDDLLGNNDVEQASNTQNNLFKFVDILKQTSADHYIRPNLNLEDTVLLQYTGGTTGVSKGAELVHKNIMSNLLQNDAVFCSYFGNRDALSGDTMICALPLYHIYAFTVCLLHYTLNKGYTTVLVANPRDIDDLVDCFDKYKPQTFTGVNTLFNALNHHPKFKTLDHSRLEITAGGGMSILRSTADQWEKITGCAIREGYGLSETSPVVTFNPPKARKFTGTVGLPSPGTEIIIIDDQGHVLPQGHAGEVAIRGPQVMKGYWNLPEETAQVMTADGFFKTGDIGSMDERGYLTLLDRKKDMILVSGFNVYPNEIESVLSQHPKVMEVAVVGVADEKSGEVPKAFIVKRDHSLTVDEIKLYTQENLTAYKRPRHIEFISELPKSNVGKILRKELRNK</sequence>
<dbReference type="Pfam" id="PF13193">
    <property type="entry name" value="AMP-binding_C"/>
    <property type="match status" value="1"/>
</dbReference>
<dbReference type="FunFam" id="3.40.50.12780:FF:000003">
    <property type="entry name" value="Long-chain-fatty-acid--CoA ligase FadD"/>
    <property type="match status" value="1"/>
</dbReference>
<dbReference type="InterPro" id="IPR020845">
    <property type="entry name" value="AMP-binding_CS"/>
</dbReference>
<accession>A0A5P1UX31</accession>
<dbReference type="Gene3D" id="3.30.300.30">
    <property type="match status" value="1"/>
</dbReference>
<dbReference type="GO" id="GO:0005524">
    <property type="term" value="F:ATP binding"/>
    <property type="evidence" value="ECO:0007669"/>
    <property type="project" value="UniProtKB-KW"/>
</dbReference>
<comment type="subcellular location">
    <subcellularLocation>
        <location evidence="2">Membrane</location>
        <topology evidence="2">Peripheral membrane protein</topology>
    </subcellularLocation>
</comment>
<keyword evidence="6" id="KW-0547">Nucleotide-binding</keyword>
<keyword evidence="8" id="KW-0067">ATP-binding</keyword>
<dbReference type="PROSITE" id="PS00455">
    <property type="entry name" value="AMP_BINDING"/>
    <property type="match status" value="1"/>
</dbReference>
<dbReference type="Pfam" id="PF00501">
    <property type="entry name" value="AMP-binding"/>
    <property type="match status" value="1"/>
</dbReference>
<dbReference type="Gene3D" id="3.40.50.980">
    <property type="match status" value="2"/>
</dbReference>
<dbReference type="EMBL" id="CP043909">
    <property type="protein sequence ID" value="QER41144.1"/>
    <property type="molecule type" value="Genomic_DNA"/>
</dbReference>
<evidence type="ECO:0000259" key="16">
    <source>
        <dbReference type="Pfam" id="PF13193"/>
    </source>
</evidence>
<dbReference type="InterPro" id="IPR050237">
    <property type="entry name" value="ATP-dep_AMP-bd_enzyme"/>
</dbReference>
<dbReference type="InterPro" id="IPR045851">
    <property type="entry name" value="AMP-bd_C_sf"/>
</dbReference>
<keyword evidence="7" id="KW-0276">Fatty acid metabolism</keyword>
<proteinExistence type="inferred from homology"/>
<evidence type="ECO:0000313" key="18">
    <source>
        <dbReference type="Proteomes" id="UP000325177"/>
    </source>
</evidence>
<dbReference type="PANTHER" id="PTHR43767:SF8">
    <property type="entry name" value="LONG-CHAIN-FATTY-ACID--COA LIGASE"/>
    <property type="match status" value="1"/>
</dbReference>